<dbReference type="GO" id="GO:0043386">
    <property type="term" value="P:mycotoxin biosynthetic process"/>
    <property type="evidence" value="ECO:0007669"/>
    <property type="project" value="InterPro"/>
</dbReference>
<dbReference type="InParanoid" id="A0A369JLC4"/>
<proteinExistence type="inferred from homology"/>
<gene>
    <name evidence="4" type="primary">ustYa_1</name>
    <name evidence="4" type="ORF">Hypma_009748</name>
</gene>
<comment type="similarity">
    <text evidence="3">Belongs to the ustYa family.</text>
</comment>
<evidence type="ECO:0000313" key="5">
    <source>
        <dbReference type="Proteomes" id="UP000076154"/>
    </source>
</evidence>
<dbReference type="PANTHER" id="PTHR33365">
    <property type="entry name" value="YALI0B05434P"/>
    <property type="match status" value="1"/>
</dbReference>
<accession>A0A369JLC4</accession>
<evidence type="ECO:0000313" key="4">
    <source>
        <dbReference type="EMBL" id="RDB23011.1"/>
    </source>
</evidence>
<sequence>MKKMKDDTLCATVVALCIIINGYIAVCRHWPIRSERGEIHSWIGDDYPEHLSLDQPMRPKAMTFQNFTDFPISGPGSTEKWDSIHPPGFGFVRMGSDSRLLCTTMFHELHCIEKMRLVLDDPFNRQISLPHQEHCMNYLRQLFLCKADMTLEPIATGHLDVIGPDVDSSMMSGDGVVHTCGDWEVLYRYVGRNYLEWKATWNVSA</sequence>
<dbReference type="Proteomes" id="UP000076154">
    <property type="component" value="Unassembled WGS sequence"/>
</dbReference>
<reference evidence="4" key="1">
    <citation type="submission" date="2018-04" db="EMBL/GenBank/DDBJ databases">
        <title>Whole genome sequencing of Hypsizygus marmoreus.</title>
        <authorList>
            <person name="Choi I.-G."/>
            <person name="Min B."/>
            <person name="Kim J.-G."/>
            <person name="Kim S."/>
            <person name="Oh Y.-L."/>
            <person name="Kong W.-S."/>
            <person name="Park H."/>
            <person name="Jeong J."/>
            <person name="Song E.-S."/>
        </authorList>
    </citation>
    <scope>NUCLEOTIDE SEQUENCE [LARGE SCALE GENOMIC DNA]</scope>
    <source>
        <strain evidence="4">51987-8</strain>
    </source>
</reference>
<evidence type="ECO:0000256" key="1">
    <source>
        <dbReference type="ARBA" id="ARBA00004685"/>
    </source>
</evidence>
<dbReference type="EMBL" id="LUEZ02000048">
    <property type="protein sequence ID" value="RDB23011.1"/>
    <property type="molecule type" value="Genomic_DNA"/>
</dbReference>
<evidence type="ECO:0000256" key="3">
    <source>
        <dbReference type="ARBA" id="ARBA00035112"/>
    </source>
</evidence>
<protein>
    <submittedName>
        <fullName evidence="4">Oxidase ustYa</fullName>
    </submittedName>
</protein>
<name>A0A369JLC4_HYPMA</name>
<dbReference type="STRING" id="39966.A0A369JLC4"/>
<evidence type="ECO:0000256" key="2">
    <source>
        <dbReference type="ARBA" id="ARBA00023002"/>
    </source>
</evidence>
<keyword evidence="5" id="KW-1185">Reference proteome</keyword>
<comment type="pathway">
    <text evidence="1">Mycotoxin biosynthesis.</text>
</comment>
<dbReference type="AlphaFoldDB" id="A0A369JLC4"/>
<dbReference type="InterPro" id="IPR021765">
    <property type="entry name" value="UstYa-like"/>
</dbReference>
<dbReference type="Pfam" id="PF11807">
    <property type="entry name" value="UstYa"/>
    <property type="match status" value="1"/>
</dbReference>
<dbReference type="PANTHER" id="PTHR33365:SF11">
    <property type="entry name" value="TAT PATHWAY SIGNAL SEQUENCE"/>
    <property type="match status" value="1"/>
</dbReference>
<dbReference type="OrthoDB" id="3687641at2759"/>
<organism evidence="4 5">
    <name type="scientific">Hypsizygus marmoreus</name>
    <name type="common">White beech mushroom</name>
    <name type="synonym">Agaricus marmoreus</name>
    <dbReference type="NCBI Taxonomy" id="39966"/>
    <lineage>
        <taxon>Eukaryota</taxon>
        <taxon>Fungi</taxon>
        <taxon>Dikarya</taxon>
        <taxon>Basidiomycota</taxon>
        <taxon>Agaricomycotina</taxon>
        <taxon>Agaricomycetes</taxon>
        <taxon>Agaricomycetidae</taxon>
        <taxon>Agaricales</taxon>
        <taxon>Tricholomatineae</taxon>
        <taxon>Lyophyllaceae</taxon>
        <taxon>Hypsizygus</taxon>
    </lineage>
</organism>
<comment type="caution">
    <text evidence="4">The sequence shown here is derived from an EMBL/GenBank/DDBJ whole genome shotgun (WGS) entry which is preliminary data.</text>
</comment>
<dbReference type="GO" id="GO:0016491">
    <property type="term" value="F:oxidoreductase activity"/>
    <property type="evidence" value="ECO:0007669"/>
    <property type="project" value="UniProtKB-KW"/>
</dbReference>
<keyword evidence="2" id="KW-0560">Oxidoreductase</keyword>